<evidence type="ECO:0000256" key="5">
    <source>
        <dbReference type="ARBA" id="ARBA00022692"/>
    </source>
</evidence>
<keyword evidence="7" id="KW-0472">Membrane</keyword>
<evidence type="ECO:0000256" key="6">
    <source>
        <dbReference type="ARBA" id="ARBA00022989"/>
    </source>
</evidence>
<keyword evidence="3" id="KW-1003">Cell membrane</keyword>
<evidence type="ECO:0000256" key="11">
    <source>
        <dbReference type="ARBA" id="ARBA00038408"/>
    </source>
</evidence>
<reference evidence="15 16" key="1">
    <citation type="submission" date="2019-11" db="EMBL/GenBank/DDBJ databases">
        <title>Genome analysis of Rhizobacterium cereale a novel genus and species isolated from maize roots in North Spain.</title>
        <authorList>
            <person name="Menendez E."/>
            <person name="Flores-Felix J.D."/>
            <person name="Ramirez-Bahena M.-H."/>
            <person name="Igual J.M."/>
            <person name="Garcia-Fraile P."/>
            <person name="Peix A."/>
            <person name="Velazquez E."/>
        </authorList>
    </citation>
    <scope>NUCLEOTIDE SEQUENCE [LARGE SCALE GENOMIC DNA]</scope>
    <source>
        <strain evidence="15 16">RZME27</strain>
    </source>
</reference>
<organism evidence="15 16">
    <name type="scientific">Endobacterium cereale</name>
    <dbReference type="NCBI Taxonomy" id="2663029"/>
    <lineage>
        <taxon>Bacteria</taxon>
        <taxon>Pseudomonadati</taxon>
        <taxon>Pseudomonadota</taxon>
        <taxon>Alphaproteobacteria</taxon>
        <taxon>Hyphomicrobiales</taxon>
        <taxon>Rhizobiaceae</taxon>
        <taxon>Endobacterium</taxon>
    </lineage>
</organism>
<dbReference type="PANTHER" id="PTHR47529:SF1">
    <property type="entry name" value="PERIPLASMIC CHAPERONE PPID"/>
    <property type="match status" value="1"/>
</dbReference>
<dbReference type="Pfam" id="PF13624">
    <property type="entry name" value="SurA_N_3"/>
    <property type="match status" value="1"/>
</dbReference>
<evidence type="ECO:0000256" key="3">
    <source>
        <dbReference type="ARBA" id="ARBA00022475"/>
    </source>
</evidence>
<evidence type="ECO:0000256" key="9">
    <source>
        <dbReference type="ARBA" id="ARBA00030642"/>
    </source>
</evidence>
<evidence type="ECO:0000256" key="7">
    <source>
        <dbReference type="ARBA" id="ARBA00023136"/>
    </source>
</evidence>
<comment type="caution">
    <text evidence="15">The sequence shown here is derived from an EMBL/GenBank/DDBJ whole genome shotgun (WGS) entry which is preliminary data.</text>
</comment>
<dbReference type="AlphaFoldDB" id="A0A6A8A165"/>
<evidence type="ECO:0000259" key="14">
    <source>
        <dbReference type="Pfam" id="PF13145"/>
    </source>
</evidence>
<evidence type="ECO:0000256" key="4">
    <source>
        <dbReference type="ARBA" id="ARBA00022519"/>
    </source>
</evidence>
<evidence type="ECO:0000256" key="13">
    <source>
        <dbReference type="ARBA" id="ARBA00042775"/>
    </source>
</evidence>
<evidence type="ECO:0000256" key="12">
    <source>
        <dbReference type="ARBA" id="ARBA00040743"/>
    </source>
</evidence>
<dbReference type="Proteomes" id="UP000435138">
    <property type="component" value="Unassembled WGS sequence"/>
</dbReference>
<keyword evidence="5" id="KW-0812">Transmembrane</keyword>
<dbReference type="GO" id="GO:0005886">
    <property type="term" value="C:plasma membrane"/>
    <property type="evidence" value="ECO:0007669"/>
    <property type="project" value="UniProtKB-SubCell"/>
</dbReference>
<proteinExistence type="inferred from homology"/>
<gene>
    <name evidence="15" type="ORF">GAO09_00745</name>
</gene>
<dbReference type="SUPFAM" id="SSF109998">
    <property type="entry name" value="Triger factor/SurA peptide-binding domain-like"/>
    <property type="match status" value="1"/>
</dbReference>
<dbReference type="PANTHER" id="PTHR47529">
    <property type="entry name" value="PEPTIDYL-PROLYL CIS-TRANS ISOMERASE D"/>
    <property type="match status" value="1"/>
</dbReference>
<evidence type="ECO:0000313" key="16">
    <source>
        <dbReference type="Proteomes" id="UP000435138"/>
    </source>
</evidence>
<dbReference type="Gene3D" id="3.10.50.40">
    <property type="match status" value="1"/>
</dbReference>
<dbReference type="InterPro" id="IPR027304">
    <property type="entry name" value="Trigger_fact/SurA_dom_sf"/>
</dbReference>
<feature type="domain" description="PpiC" evidence="14">
    <location>
        <begin position="248"/>
        <end position="370"/>
    </location>
</feature>
<dbReference type="InterPro" id="IPR000297">
    <property type="entry name" value="PPIase_PpiC"/>
</dbReference>
<dbReference type="InterPro" id="IPR052029">
    <property type="entry name" value="PpiD_chaperone"/>
</dbReference>
<dbReference type="GO" id="GO:0003755">
    <property type="term" value="F:peptidyl-prolyl cis-trans isomerase activity"/>
    <property type="evidence" value="ECO:0007669"/>
    <property type="project" value="InterPro"/>
</dbReference>
<name>A0A6A8A165_9HYPH</name>
<keyword evidence="6" id="KW-1133">Transmembrane helix</keyword>
<dbReference type="RefSeq" id="WP_153352164.1">
    <property type="nucleotide sequence ID" value="NZ_JAYKOO010000001.1"/>
</dbReference>
<keyword evidence="15" id="KW-0413">Isomerase</keyword>
<accession>A0A6A8A165</accession>
<evidence type="ECO:0000256" key="1">
    <source>
        <dbReference type="ARBA" id="ARBA00004382"/>
    </source>
</evidence>
<sequence>MLDSLRTASRSWVAKALLVLLGVSFGIWGVSASIMAPAGGNTVMTVGDQTVSPQEYRLAMQRQLSQLSRQFGTQLTAEQARAFGLDQQVFSQLAAGAALDQLAADMRLGLSDDRLALLVAEDPAFKDGNGQFDRQLFSSRLRSVGFDENEYIMERKKIAVRSQIVDAVSDGFTPPAVMTDALRQYADETRTLDYLILSYANIPPVKAPTDDVLAAWFEGAKARYRAPEYRKITYVTLQPSDVADPSTITDEQVQADYEKRKDTFGTPETRTIEQLTFPSKEMADAAAGQLTSRAVTFDQLVTDQGKTPADVLLGEFTKEQVPDPRVGAAAFALPADGGTSPAIQGTFGAVILRVTNVKPATTKTFDEVKEEIRNQLALAAASRGLVESHDKFDDLRGTGATLQEAANELKLKTTAITIDQSGNDEAGNRVATLPQSDNFLAEAFRAEVGADNLPVNLGNTGYVWFNVDDVIDERERPLAEVREKAVADWTGEQQKAALAAKAEEYKKRLESGEQLATIAGEIGITVENKQGLRRASTDAVFGQATVQAAFAGPVESIASALAADSESRILMKVTTVDHQPAAGGGADDQQTQQIARAAGDDMLDQMVTRLQQDFGVQINQTAAEQALATMR</sequence>
<dbReference type="SUPFAM" id="SSF54534">
    <property type="entry name" value="FKBP-like"/>
    <property type="match status" value="1"/>
</dbReference>
<keyword evidence="16" id="KW-1185">Reference proteome</keyword>
<protein>
    <recommendedName>
        <fullName evidence="2">Parvulin-like PPIase</fullName>
    </recommendedName>
    <alternativeName>
        <fullName evidence="9">Peptidyl-prolyl cis-trans isomerase plp</fullName>
    </alternativeName>
    <alternativeName>
        <fullName evidence="12">Periplasmic chaperone PpiD</fullName>
    </alternativeName>
    <alternativeName>
        <fullName evidence="13">Periplasmic folding chaperone</fullName>
    </alternativeName>
    <alternativeName>
        <fullName evidence="10">Rotamase plp</fullName>
    </alternativeName>
</protein>
<comment type="similarity">
    <text evidence="11">Belongs to the PpiD chaperone family.</text>
</comment>
<comment type="subcellular location">
    <subcellularLocation>
        <location evidence="1">Cell inner membrane</location>
        <topology evidence="1">Single-pass type II membrane protein</topology>
        <orientation evidence="1">Periplasmic side</orientation>
    </subcellularLocation>
</comment>
<keyword evidence="4" id="KW-0997">Cell inner membrane</keyword>
<evidence type="ECO:0000256" key="8">
    <source>
        <dbReference type="ARBA" id="ARBA00023186"/>
    </source>
</evidence>
<evidence type="ECO:0000256" key="2">
    <source>
        <dbReference type="ARBA" id="ARBA00018370"/>
    </source>
</evidence>
<dbReference type="InterPro" id="IPR046357">
    <property type="entry name" value="PPIase_dom_sf"/>
</dbReference>
<keyword evidence="8" id="KW-0143">Chaperone</keyword>
<evidence type="ECO:0000313" key="15">
    <source>
        <dbReference type="EMBL" id="MQY44602.1"/>
    </source>
</evidence>
<evidence type="ECO:0000256" key="10">
    <source>
        <dbReference type="ARBA" id="ARBA00031484"/>
    </source>
</evidence>
<dbReference type="Pfam" id="PF13145">
    <property type="entry name" value="Rotamase_2"/>
    <property type="match status" value="1"/>
</dbReference>
<dbReference type="EMBL" id="WIXI01000022">
    <property type="protein sequence ID" value="MQY44602.1"/>
    <property type="molecule type" value="Genomic_DNA"/>
</dbReference>